<dbReference type="EC" id="6.1.1.14" evidence="3"/>
<dbReference type="Gene3D" id="3.30.720.200">
    <property type="match status" value="1"/>
</dbReference>
<evidence type="ECO:0000256" key="10">
    <source>
        <dbReference type="ARBA" id="ARBA00030057"/>
    </source>
</evidence>
<dbReference type="Gene3D" id="3.40.50.800">
    <property type="entry name" value="Anticodon-binding domain"/>
    <property type="match status" value="1"/>
</dbReference>
<dbReference type="Gene3D" id="3.30.930.10">
    <property type="entry name" value="Bira Bifunctional Protein, Domain 2"/>
    <property type="match status" value="1"/>
</dbReference>
<evidence type="ECO:0000256" key="5">
    <source>
        <dbReference type="ARBA" id="ARBA00022598"/>
    </source>
</evidence>
<dbReference type="SUPFAM" id="SSF52954">
    <property type="entry name" value="Class II aaRS ABD-related"/>
    <property type="match status" value="1"/>
</dbReference>
<dbReference type="PROSITE" id="PS50862">
    <property type="entry name" value="AA_TRNA_LIGASE_II"/>
    <property type="match status" value="1"/>
</dbReference>
<dbReference type="Gene3D" id="3.30.40.230">
    <property type="match status" value="1"/>
</dbReference>
<dbReference type="FunFam" id="3.30.930.10:FF:000158">
    <property type="entry name" value="Glycyl-tRNA synthetase"/>
    <property type="match status" value="1"/>
</dbReference>
<dbReference type="EMBL" id="CP054546">
    <property type="protein sequence ID" value="QSL66874.1"/>
    <property type="molecule type" value="Genomic_DNA"/>
</dbReference>
<evidence type="ECO:0000259" key="11">
    <source>
        <dbReference type="PROSITE" id="PS50862"/>
    </source>
</evidence>
<dbReference type="SUPFAM" id="SSF55681">
    <property type="entry name" value="Class II aaRS and biotin synthetases"/>
    <property type="match status" value="1"/>
</dbReference>
<dbReference type="GO" id="GO:0005524">
    <property type="term" value="F:ATP binding"/>
    <property type="evidence" value="ECO:0007669"/>
    <property type="project" value="UniProtKB-KW"/>
</dbReference>
<keyword evidence="6" id="KW-0547">Nucleotide-binding</keyword>
<dbReference type="InterPro" id="IPR027031">
    <property type="entry name" value="Gly-tRNA_synthase/POLG2"/>
</dbReference>
<dbReference type="InterPro" id="IPR002315">
    <property type="entry name" value="tRNA-synt_gly"/>
</dbReference>
<dbReference type="OrthoDB" id="57698at2759"/>
<dbReference type="FunFam" id="3.40.50.800:FF:000004">
    <property type="entry name" value="Glycine--tRNA ligase 2"/>
    <property type="match status" value="1"/>
</dbReference>
<keyword evidence="4" id="KW-0963">Cytoplasm</keyword>
<evidence type="ECO:0000256" key="7">
    <source>
        <dbReference type="ARBA" id="ARBA00022840"/>
    </source>
</evidence>
<dbReference type="PRINTS" id="PR01043">
    <property type="entry name" value="TRNASYNTHGLY"/>
</dbReference>
<comment type="subcellular location">
    <subcellularLocation>
        <location evidence="1">Cytoplasm</location>
    </subcellularLocation>
</comment>
<dbReference type="GO" id="GO:0005739">
    <property type="term" value="C:mitochondrion"/>
    <property type="evidence" value="ECO:0007669"/>
    <property type="project" value="TreeGrafter"/>
</dbReference>
<keyword evidence="8" id="KW-0648">Protein biosynthesis</keyword>
<dbReference type="AlphaFoldDB" id="A0A899G2R6"/>
<evidence type="ECO:0000313" key="12">
    <source>
        <dbReference type="EMBL" id="QSL66874.1"/>
    </source>
</evidence>
<evidence type="ECO:0000256" key="4">
    <source>
        <dbReference type="ARBA" id="ARBA00022490"/>
    </source>
</evidence>
<dbReference type="PANTHER" id="PTHR10745:SF0">
    <property type="entry name" value="GLYCINE--TRNA LIGASE"/>
    <property type="match status" value="1"/>
</dbReference>
<reference evidence="12" key="1">
    <citation type="submission" date="2020-06" db="EMBL/GenBank/DDBJ databases">
        <title>Genomes of multiple members of Pneumocystis genus reveal paths to human pathogen Pneumocystis jirovecii.</title>
        <authorList>
            <person name="Cisse O.H."/>
            <person name="Ma L."/>
            <person name="Dekker J."/>
            <person name="Khil P."/>
            <person name="Jo J."/>
            <person name="Brenchley J."/>
            <person name="Blair R."/>
            <person name="Pahar B."/>
            <person name="Chabe M."/>
            <person name="Van Rompay K.A."/>
            <person name="Keesler R."/>
            <person name="Sukura A."/>
            <person name="Hirsch V."/>
            <person name="Kutty G."/>
            <person name="Liu Y."/>
            <person name="Peng L."/>
            <person name="Chen J."/>
            <person name="Song J."/>
            <person name="Weissenbacher-Lang C."/>
            <person name="Xu J."/>
            <person name="Upham N.S."/>
            <person name="Stajich J.E."/>
            <person name="Cuomo C.A."/>
            <person name="Cushion M.T."/>
            <person name="Kovacs J.A."/>
        </authorList>
    </citation>
    <scope>NUCLEOTIDE SEQUENCE</scope>
    <source>
        <strain evidence="12">2A</strain>
    </source>
</reference>
<evidence type="ECO:0000313" key="13">
    <source>
        <dbReference type="Proteomes" id="UP000663699"/>
    </source>
</evidence>
<dbReference type="CDD" id="cd00858">
    <property type="entry name" value="GlyRS_anticodon"/>
    <property type="match status" value="1"/>
</dbReference>
<evidence type="ECO:0000256" key="1">
    <source>
        <dbReference type="ARBA" id="ARBA00004496"/>
    </source>
</evidence>
<dbReference type="GO" id="GO:0004820">
    <property type="term" value="F:glycine-tRNA ligase activity"/>
    <property type="evidence" value="ECO:0007669"/>
    <property type="project" value="UniProtKB-EC"/>
</dbReference>
<organism evidence="12 13">
    <name type="scientific">Pneumocystis wakefieldiae</name>
    <dbReference type="NCBI Taxonomy" id="38082"/>
    <lineage>
        <taxon>Eukaryota</taxon>
        <taxon>Fungi</taxon>
        <taxon>Dikarya</taxon>
        <taxon>Ascomycota</taxon>
        <taxon>Taphrinomycotina</taxon>
        <taxon>Pneumocystomycetes</taxon>
        <taxon>Pneumocystaceae</taxon>
        <taxon>Pneumocystis</taxon>
    </lineage>
</organism>
<dbReference type="NCBIfam" id="NF003211">
    <property type="entry name" value="PRK04173.1"/>
    <property type="match status" value="1"/>
</dbReference>
<evidence type="ECO:0000256" key="9">
    <source>
        <dbReference type="ARBA" id="ARBA00023146"/>
    </source>
</evidence>
<dbReference type="Proteomes" id="UP000663699">
    <property type="component" value="Chromosome 15"/>
</dbReference>
<evidence type="ECO:0000256" key="6">
    <source>
        <dbReference type="ARBA" id="ARBA00022741"/>
    </source>
</evidence>
<accession>A0A899G2R6</accession>
<dbReference type="NCBIfam" id="TIGR00389">
    <property type="entry name" value="glyS_dimeric"/>
    <property type="match status" value="1"/>
</dbReference>
<sequence>MGSNSGNPGLGRPKLEEVLRKRFFYCPSFESYGAGVSGLFDYGPPGTALEQNILEVWRKHFVQEENMLEISTSMVTPHEVLETSGHVSKFRDWMCRDPSTGEIFRADHLIREVLTERVERGLGCGDLGEDVFGERAGPYLGETGRYERILSQIDGFDDGDLARVIEECDIRNPQTNVRVEGPVAFNLMFATEIGPKGGMAGYLRPETAQGQFLNFNRLLEFNNGKMPFASVVVGKSFRNEISPRSGLLRVREFTMAEIEHYVDPLNKDHKRFNEVENVRMQFLTREIQVSGKEEGLEMTVGEAVLKGILDNTTLAYFLARIHLFLIRIGVDKNRLRFRQHMVNEMAHYASDCWDAELLTSYVIFYRAAYDLTVHSDKTKEKLVVRELLSKPIEVREWIVTVDKKKMGPLFKKDLKAIEQAISGWSNEDKIRYRDQAASQGKITLKVEDGRQFEIPSSLFTIEEVKKTTSVREYTPNVIEPSFGIGRILYSLIEHCFWVRSEDIDRCKVLSFPPIIAPVKCLLVPLSNNSAFDPIIDKLSSELRRLGISYKVDDSSAAIGRRYSRNDELGTPFGITVDFQTVLDGSLTLRERDTTKQIRAPEKEILRVVKELSEGLISWDDVLKDFPTFDKQITDIPGITDLYIRE</sequence>
<dbReference type="CDD" id="cd00774">
    <property type="entry name" value="GlyRS-like_core"/>
    <property type="match status" value="1"/>
</dbReference>
<protein>
    <recommendedName>
        <fullName evidence="3">glycine--tRNA ligase</fullName>
        <ecNumber evidence="3">6.1.1.14</ecNumber>
    </recommendedName>
    <alternativeName>
        <fullName evidence="10">Diadenosine tetraphosphate synthetase</fullName>
    </alternativeName>
</protein>
<dbReference type="FunFam" id="3.30.720.200:FF:000001">
    <property type="entry name" value="Glycine--tRNA ligase 2"/>
    <property type="match status" value="1"/>
</dbReference>
<keyword evidence="9" id="KW-0030">Aminoacyl-tRNA synthetase</keyword>
<keyword evidence="7" id="KW-0067">ATP-binding</keyword>
<evidence type="ECO:0000256" key="2">
    <source>
        <dbReference type="ARBA" id="ARBA00008226"/>
    </source>
</evidence>
<dbReference type="InterPro" id="IPR036621">
    <property type="entry name" value="Anticodon-bd_dom_sf"/>
</dbReference>
<feature type="domain" description="Aminoacyl-transfer RNA synthetases class-II family profile" evidence="11">
    <location>
        <begin position="110"/>
        <end position="524"/>
    </location>
</feature>
<dbReference type="Pfam" id="PF03129">
    <property type="entry name" value="HGTP_anticodon"/>
    <property type="match status" value="1"/>
</dbReference>
<dbReference type="InterPro" id="IPR033731">
    <property type="entry name" value="GlyRS-like_core"/>
</dbReference>
<dbReference type="InterPro" id="IPR006195">
    <property type="entry name" value="aa-tRNA-synth_II"/>
</dbReference>
<name>A0A899G2R6_9ASCO</name>
<evidence type="ECO:0000256" key="8">
    <source>
        <dbReference type="ARBA" id="ARBA00022917"/>
    </source>
</evidence>
<proteinExistence type="inferred from homology"/>
<keyword evidence="5" id="KW-0436">Ligase</keyword>
<keyword evidence="13" id="KW-1185">Reference proteome</keyword>
<dbReference type="InterPro" id="IPR004154">
    <property type="entry name" value="Anticodon-bd"/>
</dbReference>
<evidence type="ECO:0000256" key="3">
    <source>
        <dbReference type="ARBA" id="ARBA00012829"/>
    </source>
</evidence>
<comment type="similarity">
    <text evidence="2">Belongs to the class-II aminoacyl-tRNA synthetase family.</text>
</comment>
<dbReference type="InterPro" id="IPR045864">
    <property type="entry name" value="aa-tRNA-synth_II/BPL/LPL"/>
</dbReference>
<dbReference type="PANTHER" id="PTHR10745">
    <property type="entry name" value="GLYCYL-TRNA SYNTHETASE/DNA POLYMERASE SUBUNIT GAMMA-2"/>
    <property type="match status" value="1"/>
</dbReference>
<gene>
    <name evidence="12" type="ORF">MERGE_001261</name>
</gene>
<dbReference type="GO" id="GO:0070150">
    <property type="term" value="P:mitochondrial glycyl-tRNA aminoacylation"/>
    <property type="evidence" value="ECO:0007669"/>
    <property type="project" value="TreeGrafter"/>
</dbReference>